<evidence type="ECO:0000256" key="3">
    <source>
        <dbReference type="ARBA" id="ARBA00022516"/>
    </source>
</evidence>
<dbReference type="InterPro" id="IPR000390">
    <property type="entry name" value="Small_drug/metabolite_transptr"/>
</dbReference>
<evidence type="ECO:0000256" key="6">
    <source>
        <dbReference type="ARBA" id="ARBA00022692"/>
    </source>
</evidence>
<keyword evidence="8 11" id="KW-1133">Transmembrane helix</keyword>
<dbReference type="Gene3D" id="1.10.3730.20">
    <property type="match status" value="1"/>
</dbReference>
<dbReference type="EMBL" id="CP126172">
    <property type="protein sequence ID" value="WOS39221.1"/>
    <property type="molecule type" value="Genomic_DNA"/>
</dbReference>
<keyword evidence="3" id="KW-0444">Lipid biosynthesis</keyword>
<evidence type="ECO:0000259" key="12">
    <source>
        <dbReference type="Pfam" id="PF00892"/>
    </source>
</evidence>
<dbReference type="Proteomes" id="UP001302020">
    <property type="component" value="Chromosome"/>
</dbReference>
<sequence length="120" mass="12791">MAMSGSVVAIWLTTVVLDTAGQLAFKYVASRPQGAGVTRWQNMARQPYLWFGVACYVLEFLAWTAFLSLVPLGRGVLLGSINIVAIMLAGRWLFGERLGRMQVAGICLVSAGVAVVGLGS</sequence>
<keyword evidence="14" id="KW-1185">Reference proteome</keyword>
<keyword evidence="5" id="KW-0441">Lipid A biosynthesis</keyword>
<proteinExistence type="predicted"/>
<comment type="subcellular location">
    <subcellularLocation>
        <location evidence="1">Cell membrane</location>
        <topology evidence="1">Multi-pass membrane protein</topology>
    </subcellularLocation>
</comment>
<keyword evidence="7" id="KW-0448">Lipopolysaccharide biosynthesis</keyword>
<accession>A0ABZ0JHE1</accession>
<evidence type="ECO:0000256" key="10">
    <source>
        <dbReference type="ARBA" id="ARBA00023136"/>
    </source>
</evidence>
<evidence type="ECO:0000256" key="4">
    <source>
        <dbReference type="ARBA" id="ARBA00022519"/>
    </source>
</evidence>
<evidence type="ECO:0000313" key="14">
    <source>
        <dbReference type="Proteomes" id="UP001302020"/>
    </source>
</evidence>
<keyword evidence="9" id="KW-0443">Lipid metabolism</keyword>
<dbReference type="PANTHER" id="PTHR30561:SF9">
    <property type="entry name" value="4-AMINO-4-DEOXY-L-ARABINOSE-PHOSPHOUNDECAPRENOL FLIPPASE SUBUNIT ARNF-RELATED"/>
    <property type="match status" value="1"/>
</dbReference>
<feature type="transmembrane region" description="Helical" evidence="11">
    <location>
        <begin position="76"/>
        <end position="94"/>
    </location>
</feature>
<evidence type="ECO:0000256" key="9">
    <source>
        <dbReference type="ARBA" id="ARBA00023098"/>
    </source>
</evidence>
<dbReference type="InterPro" id="IPR000620">
    <property type="entry name" value="EamA_dom"/>
</dbReference>
<evidence type="ECO:0000256" key="11">
    <source>
        <dbReference type="SAM" id="Phobius"/>
    </source>
</evidence>
<evidence type="ECO:0000256" key="2">
    <source>
        <dbReference type="ARBA" id="ARBA00022475"/>
    </source>
</evidence>
<evidence type="ECO:0000313" key="13">
    <source>
        <dbReference type="EMBL" id="WOS39221.1"/>
    </source>
</evidence>
<keyword evidence="4" id="KW-0997">Cell inner membrane</keyword>
<feature type="transmembrane region" description="Helical" evidence="11">
    <location>
        <begin position="100"/>
        <end position="119"/>
    </location>
</feature>
<gene>
    <name evidence="13" type="ORF">QN243_12280</name>
</gene>
<organism evidence="13 14">
    <name type="scientific">Xanthomonas rydalmerensis</name>
    <dbReference type="NCBI Taxonomy" id="3046274"/>
    <lineage>
        <taxon>Bacteria</taxon>
        <taxon>Pseudomonadati</taxon>
        <taxon>Pseudomonadota</taxon>
        <taxon>Gammaproteobacteria</taxon>
        <taxon>Lysobacterales</taxon>
        <taxon>Lysobacteraceae</taxon>
        <taxon>Xanthomonas</taxon>
    </lineage>
</organism>
<feature type="domain" description="EamA" evidence="12">
    <location>
        <begin position="24"/>
        <end position="116"/>
    </location>
</feature>
<dbReference type="RefSeq" id="WP_317843308.1">
    <property type="nucleotide sequence ID" value="NZ_CP126170.1"/>
</dbReference>
<evidence type="ECO:0000256" key="5">
    <source>
        <dbReference type="ARBA" id="ARBA00022556"/>
    </source>
</evidence>
<keyword evidence="2" id="KW-1003">Cell membrane</keyword>
<evidence type="ECO:0000256" key="8">
    <source>
        <dbReference type="ARBA" id="ARBA00022989"/>
    </source>
</evidence>
<feature type="transmembrane region" description="Helical" evidence="11">
    <location>
        <begin position="48"/>
        <end position="69"/>
    </location>
</feature>
<evidence type="ECO:0000256" key="7">
    <source>
        <dbReference type="ARBA" id="ARBA00022985"/>
    </source>
</evidence>
<name>A0ABZ0JHE1_9XANT</name>
<dbReference type="SUPFAM" id="SSF103481">
    <property type="entry name" value="Multidrug resistance efflux transporter EmrE"/>
    <property type="match status" value="1"/>
</dbReference>
<protein>
    <submittedName>
        <fullName evidence="13">EamA family transporter</fullName>
    </submittedName>
</protein>
<keyword evidence="10 11" id="KW-0472">Membrane</keyword>
<dbReference type="Pfam" id="PF00892">
    <property type="entry name" value="EamA"/>
    <property type="match status" value="1"/>
</dbReference>
<dbReference type="InterPro" id="IPR037185">
    <property type="entry name" value="EmrE-like"/>
</dbReference>
<keyword evidence="6 11" id="KW-0812">Transmembrane</keyword>
<dbReference type="PANTHER" id="PTHR30561">
    <property type="entry name" value="SMR FAMILY PROTON-DEPENDENT DRUG EFFLUX TRANSPORTER SUGE"/>
    <property type="match status" value="1"/>
</dbReference>
<reference evidence="13 14" key="1">
    <citation type="submission" date="2023-05" db="EMBL/GenBank/DDBJ databases">
        <title>Xanthomonas rydalmerenesis sp. nov., a novel Xanthomonas species isolated from Fragaria x ananassa.</title>
        <authorList>
            <person name="McKnight D.J.E."/>
            <person name="Wong-Bajracharya J."/>
            <person name="Okoh E.B."/>
            <person name="Snijders F."/>
            <person name="Lidbetter F."/>
            <person name="Webster J."/>
            <person name="Djordjevic S.P."/>
            <person name="Bogema D.R."/>
            <person name="Chapman T.A."/>
        </authorList>
    </citation>
    <scope>NUCLEOTIDE SEQUENCE [LARGE SCALE GENOMIC DNA]</scope>
    <source>
        <strain evidence="13 14">DAR34883</strain>
    </source>
</reference>
<evidence type="ECO:0000256" key="1">
    <source>
        <dbReference type="ARBA" id="ARBA00004651"/>
    </source>
</evidence>